<dbReference type="InterPro" id="IPR013507">
    <property type="entry name" value="DNA_mismatch_S5_2-like"/>
</dbReference>
<dbReference type="GO" id="GO:0032300">
    <property type="term" value="C:mismatch repair complex"/>
    <property type="evidence" value="ECO:0007669"/>
    <property type="project" value="InterPro"/>
</dbReference>
<dbReference type="InterPro" id="IPR020568">
    <property type="entry name" value="Ribosomal_Su5_D2-typ_SF"/>
</dbReference>
<evidence type="ECO:0000256" key="4">
    <source>
        <dbReference type="ARBA" id="ARBA00023204"/>
    </source>
</evidence>
<evidence type="ECO:0000256" key="5">
    <source>
        <dbReference type="HAMAP-Rule" id="MF_00149"/>
    </source>
</evidence>
<reference evidence="9" key="2">
    <citation type="journal article" date="2021" name="PeerJ">
        <title>Extensive microbial diversity within the chicken gut microbiome revealed by metagenomics and culture.</title>
        <authorList>
            <person name="Gilroy R."/>
            <person name="Ravi A."/>
            <person name="Getino M."/>
            <person name="Pursley I."/>
            <person name="Horton D.L."/>
            <person name="Alikhan N.F."/>
            <person name="Baker D."/>
            <person name="Gharbi K."/>
            <person name="Hall N."/>
            <person name="Watson M."/>
            <person name="Adriaenssens E.M."/>
            <person name="Foster-Nyarko E."/>
            <person name="Jarju S."/>
            <person name="Secka A."/>
            <person name="Antonio M."/>
            <person name="Oren A."/>
            <person name="Chaudhuri R.R."/>
            <person name="La Ragione R."/>
            <person name="Hildebrand F."/>
            <person name="Pallen M.J."/>
        </authorList>
    </citation>
    <scope>NUCLEOTIDE SEQUENCE</scope>
    <source>
        <strain evidence="9">B1-3475</strain>
    </source>
</reference>
<dbReference type="InterPro" id="IPR002099">
    <property type="entry name" value="MutL/Mlh/PMS"/>
</dbReference>
<dbReference type="GO" id="GO:0006298">
    <property type="term" value="P:mismatch repair"/>
    <property type="evidence" value="ECO:0007669"/>
    <property type="project" value="UniProtKB-UniRule"/>
</dbReference>
<dbReference type="Gene3D" id="3.30.565.10">
    <property type="entry name" value="Histidine kinase-like ATPase, C-terminal domain"/>
    <property type="match status" value="1"/>
</dbReference>
<dbReference type="CDD" id="cd16926">
    <property type="entry name" value="HATPase_MutL-MLH-PMS-like"/>
    <property type="match status" value="1"/>
</dbReference>
<dbReference type="InterPro" id="IPR020667">
    <property type="entry name" value="DNA_mismatch_repair_MutL"/>
</dbReference>
<dbReference type="GO" id="GO:0016887">
    <property type="term" value="F:ATP hydrolysis activity"/>
    <property type="evidence" value="ECO:0007669"/>
    <property type="project" value="InterPro"/>
</dbReference>
<comment type="function">
    <text evidence="5">This protein is involved in the repair of mismatches in DNA. It is required for dam-dependent methyl-directed DNA mismatch repair. May act as a 'molecular matchmaker', a protein that promotes the formation of a stable complex between two or more DNA-binding proteins in an ATP-dependent manner without itself being part of a final effector complex.</text>
</comment>
<feature type="region of interest" description="Disordered" evidence="6">
    <location>
        <begin position="412"/>
        <end position="449"/>
    </location>
</feature>
<name>A0A9D9HM03_9BACT</name>
<comment type="caution">
    <text evidence="9">The sequence shown here is derived from an EMBL/GenBank/DDBJ whole genome shotgun (WGS) entry which is preliminary data.</text>
</comment>
<dbReference type="SMART" id="SM01340">
    <property type="entry name" value="DNA_mis_repair"/>
    <property type="match status" value="1"/>
</dbReference>
<feature type="domain" description="MutL C-terminal dimerisation" evidence="7">
    <location>
        <begin position="479"/>
        <end position="615"/>
    </location>
</feature>
<organism evidence="9 10">
    <name type="scientific">Candidatus Cryptobacteroides intestinigallinarum</name>
    <dbReference type="NCBI Taxonomy" id="2840767"/>
    <lineage>
        <taxon>Bacteria</taxon>
        <taxon>Pseudomonadati</taxon>
        <taxon>Bacteroidota</taxon>
        <taxon>Bacteroidia</taxon>
        <taxon>Bacteroidales</taxon>
        <taxon>Candidatus Cryptobacteroides</taxon>
    </lineage>
</organism>
<dbReference type="InterPro" id="IPR042120">
    <property type="entry name" value="MutL_C_dimsub"/>
</dbReference>
<dbReference type="Pfam" id="PF13589">
    <property type="entry name" value="HATPase_c_3"/>
    <property type="match status" value="1"/>
</dbReference>
<feature type="domain" description="DNA mismatch repair protein S5" evidence="8">
    <location>
        <begin position="208"/>
        <end position="326"/>
    </location>
</feature>
<dbReference type="Gene3D" id="3.30.1370.100">
    <property type="entry name" value="MutL, C-terminal domain, regulatory subdomain"/>
    <property type="match status" value="1"/>
</dbReference>
<dbReference type="CDD" id="cd00782">
    <property type="entry name" value="MutL_Trans"/>
    <property type="match status" value="1"/>
</dbReference>
<dbReference type="InterPro" id="IPR014790">
    <property type="entry name" value="MutL_C"/>
</dbReference>
<protein>
    <recommendedName>
        <fullName evidence="2 5">DNA mismatch repair protein MutL</fullName>
    </recommendedName>
</protein>
<dbReference type="GO" id="GO:0140664">
    <property type="term" value="F:ATP-dependent DNA damage sensor activity"/>
    <property type="evidence" value="ECO:0007669"/>
    <property type="project" value="InterPro"/>
</dbReference>
<keyword evidence="9" id="KW-0378">Hydrolase</keyword>
<sequence>MDIRILPGNIANMIAAGEVVQRPSSVVKELMENALDAGADQVTVVILDAGRTLIQVIDNGCGMSPDDAVVCFERHATSKIATAEDLMDIRTFGFRGEALASIAAVAEVTLRTRREEDEVGCEVRFADSKHLSTEEASVPKGSNFAVRNLFYNVPARRKFLKSDNVEFKHIVTEFTHIVLTRPDVAFTLVHNGKEVFVLKPAKSLKFRIQDVLGANAVNELVDVSADTSVVKVSGFIGRPDMARKSVGNQYLFVNGRYFRSPYFNKAVLKAYEHLINEGTTPSYFLWLDVDPHTVDVNISPTKTEVKFEDDSVIFQILYACIKESLGKNSFVASIDFDREGAPDIPVFSKDFEKYHGIKEPKPSFDPSYNPFDNDGFPSQEPYFTNVINPSGLKPVAQSVSGQSAAPEMSFGDDFSGFPEYRPEGNPDQLSADAETGIGTGEAAGASAGQGRGGYGMSGYVDKRDDYGKLFEDKTLPSKAVLVVQNRYIVTTVRSGMLVINIRRARERILYERFLKALSKNAHVTQNSLFPVTVQVGVENRLLFEEHADLLSSLGFDISSFGNDTVVVNGVPEGYSVEPGCVQTMVSDMIVALTDDHNAVAGMMQSAMAERFARLGASYGGSTAVSVAEAQRLIDALFACENAEFTSSGHRTMTILQAEELDKKF</sequence>
<dbReference type="PROSITE" id="PS00058">
    <property type="entry name" value="DNA_MISMATCH_REPAIR_1"/>
    <property type="match status" value="1"/>
</dbReference>
<accession>A0A9D9HM03</accession>
<keyword evidence="9" id="KW-0255">Endonuclease</keyword>
<dbReference type="PANTHER" id="PTHR10073:SF12">
    <property type="entry name" value="DNA MISMATCH REPAIR PROTEIN MLH1"/>
    <property type="match status" value="1"/>
</dbReference>
<dbReference type="EMBL" id="JADIMK010000079">
    <property type="protein sequence ID" value="MBO8456309.1"/>
    <property type="molecule type" value="Genomic_DNA"/>
</dbReference>
<dbReference type="Gene3D" id="3.30.1540.20">
    <property type="entry name" value="MutL, C-terminal domain, dimerisation subdomain"/>
    <property type="match status" value="1"/>
</dbReference>
<dbReference type="SUPFAM" id="SSF54211">
    <property type="entry name" value="Ribosomal protein S5 domain 2-like"/>
    <property type="match status" value="1"/>
</dbReference>
<dbReference type="InterPro" id="IPR014721">
    <property type="entry name" value="Ribsml_uS5_D2-typ_fold_subgr"/>
</dbReference>
<feature type="compositionally biased region" description="Gly residues" evidence="6">
    <location>
        <begin position="437"/>
        <end position="449"/>
    </location>
</feature>
<evidence type="ECO:0000313" key="10">
    <source>
        <dbReference type="Proteomes" id="UP000823617"/>
    </source>
</evidence>
<dbReference type="GO" id="GO:0030983">
    <property type="term" value="F:mismatched DNA binding"/>
    <property type="evidence" value="ECO:0007669"/>
    <property type="project" value="InterPro"/>
</dbReference>
<dbReference type="InterPro" id="IPR014762">
    <property type="entry name" value="DNA_mismatch_repair_CS"/>
</dbReference>
<dbReference type="InterPro" id="IPR042121">
    <property type="entry name" value="MutL_C_regsub"/>
</dbReference>
<dbReference type="NCBIfam" id="TIGR00585">
    <property type="entry name" value="mutl"/>
    <property type="match status" value="1"/>
</dbReference>
<dbReference type="Pfam" id="PF08676">
    <property type="entry name" value="MutL_C"/>
    <property type="match status" value="1"/>
</dbReference>
<evidence type="ECO:0000256" key="2">
    <source>
        <dbReference type="ARBA" id="ARBA00021975"/>
    </source>
</evidence>
<evidence type="ECO:0000259" key="8">
    <source>
        <dbReference type="SMART" id="SM01340"/>
    </source>
</evidence>
<dbReference type="InterPro" id="IPR037198">
    <property type="entry name" value="MutL_C_sf"/>
</dbReference>
<proteinExistence type="inferred from homology"/>
<dbReference type="SUPFAM" id="SSF55874">
    <property type="entry name" value="ATPase domain of HSP90 chaperone/DNA topoisomerase II/histidine kinase"/>
    <property type="match status" value="1"/>
</dbReference>
<keyword evidence="9" id="KW-0540">Nuclease</keyword>
<keyword evidence="4 5" id="KW-0234">DNA repair</keyword>
<evidence type="ECO:0000256" key="1">
    <source>
        <dbReference type="ARBA" id="ARBA00006082"/>
    </source>
</evidence>
<dbReference type="Gene3D" id="3.30.230.10">
    <property type="match status" value="1"/>
</dbReference>
<dbReference type="HAMAP" id="MF_00149">
    <property type="entry name" value="DNA_mis_repair"/>
    <property type="match status" value="1"/>
</dbReference>
<dbReference type="SUPFAM" id="SSF118116">
    <property type="entry name" value="DNA mismatch repair protein MutL"/>
    <property type="match status" value="1"/>
</dbReference>
<dbReference type="Pfam" id="PF01119">
    <property type="entry name" value="DNA_mis_repair"/>
    <property type="match status" value="1"/>
</dbReference>
<evidence type="ECO:0000256" key="3">
    <source>
        <dbReference type="ARBA" id="ARBA00022763"/>
    </source>
</evidence>
<dbReference type="PANTHER" id="PTHR10073">
    <property type="entry name" value="DNA MISMATCH REPAIR PROTEIN MLH, PMS, MUTL"/>
    <property type="match status" value="1"/>
</dbReference>
<evidence type="ECO:0000259" key="7">
    <source>
        <dbReference type="SMART" id="SM00853"/>
    </source>
</evidence>
<dbReference type="FunFam" id="3.30.565.10:FF:000003">
    <property type="entry name" value="DNA mismatch repair endonuclease MutL"/>
    <property type="match status" value="1"/>
</dbReference>
<dbReference type="InterPro" id="IPR038973">
    <property type="entry name" value="MutL/Mlh/Pms-like"/>
</dbReference>
<dbReference type="AlphaFoldDB" id="A0A9D9HM03"/>
<dbReference type="SMART" id="SM00853">
    <property type="entry name" value="MutL_C"/>
    <property type="match status" value="1"/>
</dbReference>
<dbReference type="GO" id="GO:0005524">
    <property type="term" value="F:ATP binding"/>
    <property type="evidence" value="ECO:0007669"/>
    <property type="project" value="InterPro"/>
</dbReference>
<evidence type="ECO:0000313" key="9">
    <source>
        <dbReference type="EMBL" id="MBO8456309.1"/>
    </source>
</evidence>
<comment type="similarity">
    <text evidence="1 5">Belongs to the DNA mismatch repair MutL/HexB family.</text>
</comment>
<gene>
    <name evidence="5 9" type="primary">mutL</name>
    <name evidence="9" type="ORF">IAC08_07915</name>
</gene>
<reference evidence="9" key="1">
    <citation type="submission" date="2020-10" db="EMBL/GenBank/DDBJ databases">
        <authorList>
            <person name="Gilroy R."/>
        </authorList>
    </citation>
    <scope>NUCLEOTIDE SEQUENCE</scope>
    <source>
        <strain evidence="9">B1-3475</strain>
    </source>
</reference>
<keyword evidence="3 5" id="KW-0227">DNA damage</keyword>
<dbReference type="InterPro" id="IPR036890">
    <property type="entry name" value="HATPase_C_sf"/>
</dbReference>
<evidence type="ECO:0000256" key="6">
    <source>
        <dbReference type="SAM" id="MobiDB-lite"/>
    </source>
</evidence>
<dbReference type="GO" id="GO:0004519">
    <property type="term" value="F:endonuclease activity"/>
    <property type="evidence" value="ECO:0007669"/>
    <property type="project" value="UniProtKB-KW"/>
</dbReference>
<dbReference type="Proteomes" id="UP000823617">
    <property type="component" value="Unassembled WGS sequence"/>
</dbReference>